<dbReference type="GO" id="GO:0016405">
    <property type="term" value="F:CoA-ligase activity"/>
    <property type="evidence" value="ECO:0007669"/>
    <property type="project" value="UniProtKB-ARBA"/>
</dbReference>
<feature type="domain" description="AMP-dependent synthetase/ligase" evidence="5">
    <location>
        <begin position="50"/>
        <end position="398"/>
    </location>
</feature>
<keyword evidence="4" id="KW-0067">ATP-binding</keyword>
<dbReference type="GO" id="GO:0015645">
    <property type="term" value="F:fatty acid ligase activity"/>
    <property type="evidence" value="ECO:0007669"/>
    <property type="project" value="TreeGrafter"/>
</dbReference>
<dbReference type="AlphaFoldDB" id="A0A1H9WJN9"/>
<evidence type="ECO:0000256" key="4">
    <source>
        <dbReference type="ARBA" id="ARBA00022840"/>
    </source>
</evidence>
<dbReference type="InterPro" id="IPR045851">
    <property type="entry name" value="AMP-bd_C_sf"/>
</dbReference>
<dbReference type="InterPro" id="IPR025110">
    <property type="entry name" value="AMP-bd_C"/>
</dbReference>
<evidence type="ECO:0000259" key="5">
    <source>
        <dbReference type="Pfam" id="PF00501"/>
    </source>
</evidence>
<dbReference type="Pfam" id="PF00501">
    <property type="entry name" value="AMP-binding"/>
    <property type="match status" value="1"/>
</dbReference>
<sequence>MTATSRPNYSDYLDSFSIGDVIAKLDDHQDGYLNAFEACCGRHVRAGRGEVLAMVQEDLEGTTHTLSYKELDQQSAKLAGWFQSQGLGEGDRIACMLPRSLALLVAVVATWRIGAVYQPLFTAFGPDAVDYRLGRADSRLVITDHANRYKFDGLGQCPHVLAVGGPTREHPDDHDWQTALTHTSMSGEPPRLSADKPFLQMFTSGTVGKPKGVAVPLSGMTAFAFYMELAVDLREEDRFWNMADPGWAYGLYYAIAGPLLLGVTTHFCEAGFSAEGALEFMKRHRITNFAAAPTAYRLMKASGLFDDAHQTLELRAASSAGEPLNTEVVSWVETSLGCSVMDHYGQTETGMTCNNHHALDHPKHVGGMGVPMPGYRLAILDAEYNELPPGEPGVLAVDIEQSPAHFFQGYTWWEKDPFVQGYYLTGDVVIRNEDGSFQFAGRDDDIITTSGYRVGPTDVENSVMAHPAVAESAAVGQPDEIRGEVIKSYIVLRDGYEASEALADEIRQQVRDRLSAHAFPRAIEFVDELPKTPSGKIQRFKLRAQAAEDVNLSQ</sequence>
<protein>
    <submittedName>
        <fullName evidence="7">Acetyl-CoA synthetase</fullName>
    </submittedName>
</protein>
<dbReference type="PANTHER" id="PTHR43605:SF10">
    <property type="entry name" value="ACYL-COA SYNTHETASE MEDIUM CHAIN FAMILY MEMBER 3"/>
    <property type="match status" value="1"/>
</dbReference>
<proteinExistence type="inferred from homology"/>
<reference evidence="8" key="1">
    <citation type="submission" date="2016-10" db="EMBL/GenBank/DDBJ databases">
        <authorList>
            <person name="Varghese N."/>
            <person name="Submissions S."/>
        </authorList>
    </citation>
    <scope>NUCLEOTIDE SEQUENCE [LARGE SCALE GENOMIC DNA]</scope>
    <source>
        <strain evidence="8">CGMCC 1.6495</strain>
    </source>
</reference>
<dbReference type="Gene3D" id="3.40.50.12780">
    <property type="entry name" value="N-terminal domain of ligase-like"/>
    <property type="match status" value="1"/>
</dbReference>
<dbReference type="GO" id="GO:0004321">
    <property type="term" value="F:fatty-acyl-CoA synthase activity"/>
    <property type="evidence" value="ECO:0007669"/>
    <property type="project" value="TreeGrafter"/>
</dbReference>
<dbReference type="InterPro" id="IPR042099">
    <property type="entry name" value="ANL_N_sf"/>
</dbReference>
<dbReference type="GO" id="GO:0006633">
    <property type="term" value="P:fatty acid biosynthetic process"/>
    <property type="evidence" value="ECO:0007669"/>
    <property type="project" value="TreeGrafter"/>
</dbReference>
<dbReference type="EMBL" id="FOGS01000016">
    <property type="protein sequence ID" value="SES34041.1"/>
    <property type="molecule type" value="Genomic_DNA"/>
</dbReference>
<gene>
    <name evidence="7" type="ORF">SAMN04487958_1163</name>
</gene>
<organism evidence="7 8">
    <name type="scientific">Vreelandella subterranea</name>
    <dbReference type="NCBI Taxonomy" id="416874"/>
    <lineage>
        <taxon>Bacteria</taxon>
        <taxon>Pseudomonadati</taxon>
        <taxon>Pseudomonadota</taxon>
        <taxon>Gammaproteobacteria</taxon>
        <taxon>Oceanospirillales</taxon>
        <taxon>Halomonadaceae</taxon>
        <taxon>Vreelandella</taxon>
    </lineage>
</organism>
<evidence type="ECO:0000256" key="2">
    <source>
        <dbReference type="ARBA" id="ARBA00022598"/>
    </source>
</evidence>
<evidence type="ECO:0000256" key="1">
    <source>
        <dbReference type="ARBA" id="ARBA00006432"/>
    </source>
</evidence>
<dbReference type="SUPFAM" id="SSF56801">
    <property type="entry name" value="Acetyl-CoA synthetase-like"/>
    <property type="match status" value="1"/>
</dbReference>
<dbReference type="InterPro" id="IPR051087">
    <property type="entry name" value="Mitochondrial_ACSM"/>
</dbReference>
<dbReference type="FunFam" id="3.30.300.30:FF:000005">
    <property type="entry name" value="Acyl-coenzyme A synthetase ACSM5, mitochondrial"/>
    <property type="match status" value="1"/>
</dbReference>
<dbReference type="Proteomes" id="UP000198505">
    <property type="component" value="Unassembled WGS sequence"/>
</dbReference>
<keyword evidence="2" id="KW-0436">Ligase</keyword>
<evidence type="ECO:0000256" key="3">
    <source>
        <dbReference type="ARBA" id="ARBA00022741"/>
    </source>
</evidence>
<dbReference type="PANTHER" id="PTHR43605">
    <property type="entry name" value="ACYL-COENZYME A SYNTHETASE"/>
    <property type="match status" value="1"/>
</dbReference>
<dbReference type="Gene3D" id="3.30.300.30">
    <property type="match status" value="1"/>
</dbReference>
<dbReference type="RefSeq" id="WP_092830818.1">
    <property type="nucleotide sequence ID" value="NZ_FOGS01000016.1"/>
</dbReference>
<keyword evidence="8" id="KW-1185">Reference proteome</keyword>
<keyword evidence="3" id="KW-0547">Nucleotide-binding</keyword>
<evidence type="ECO:0000313" key="7">
    <source>
        <dbReference type="EMBL" id="SES34041.1"/>
    </source>
</evidence>
<evidence type="ECO:0000259" key="6">
    <source>
        <dbReference type="Pfam" id="PF13193"/>
    </source>
</evidence>
<accession>A0A1H9WJN9</accession>
<name>A0A1H9WJN9_9GAMM</name>
<dbReference type="GO" id="GO:0006637">
    <property type="term" value="P:acyl-CoA metabolic process"/>
    <property type="evidence" value="ECO:0007669"/>
    <property type="project" value="TreeGrafter"/>
</dbReference>
<comment type="similarity">
    <text evidence="1">Belongs to the ATP-dependent AMP-binding enzyme family.</text>
</comment>
<evidence type="ECO:0000313" key="8">
    <source>
        <dbReference type="Proteomes" id="UP000198505"/>
    </source>
</evidence>
<dbReference type="GO" id="GO:0005524">
    <property type="term" value="F:ATP binding"/>
    <property type="evidence" value="ECO:0007669"/>
    <property type="project" value="UniProtKB-KW"/>
</dbReference>
<feature type="domain" description="AMP-binding enzyme C-terminal" evidence="6">
    <location>
        <begin position="459"/>
        <end position="536"/>
    </location>
</feature>
<dbReference type="Pfam" id="PF13193">
    <property type="entry name" value="AMP-binding_C"/>
    <property type="match status" value="1"/>
</dbReference>
<dbReference type="InterPro" id="IPR000873">
    <property type="entry name" value="AMP-dep_synth/lig_dom"/>
</dbReference>
<dbReference type="STRING" id="416874.SAMN04487958_1163"/>